<feature type="transmembrane region" description="Helical" evidence="1">
    <location>
        <begin position="81"/>
        <end position="106"/>
    </location>
</feature>
<keyword evidence="1" id="KW-0812">Transmembrane</keyword>
<dbReference type="Proteomes" id="UP000295129">
    <property type="component" value="Unassembled WGS sequence"/>
</dbReference>
<proteinExistence type="predicted"/>
<feature type="transmembrane region" description="Helical" evidence="1">
    <location>
        <begin position="127"/>
        <end position="150"/>
    </location>
</feature>
<dbReference type="AlphaFoldDB" id="A0A4R6DQC3"/>
<gene>
    <name evidence="2" type="ORF">C7389_12651</name>
</gene>
<dbReference type="InterPro" id="IPR018729">
    <property type="entry name" value="DUF2269_transmembrane"/>
</dbReference>
<feature type="transmembrane region" description="Helical" evidence="1">
    <location>
        <begin position="6"/>
        <end position="29"/>
    </location>
</feature>
<organism evidence="2 3">
    <name type="scientific">Azoarcus indigens</name>
    <dbReference type="NCBI Taxonomy" id="29545"/>
    <lineage>
        <taxon>Bacteria</taxon>
        <taxon>Pseudomonadati</taxon>
        <taxon>Pseudomonadota</taxon>
        <taxon>Betaproteobacteria</taxon>
        <taxon>Rhodocyclales</taxon>
        <taxon>Zoogloeaceae</taxon>
        <taxon>Azoarcus</taxon>
    </lineage>
</organism>
<dbReference type="RefSeq" id="WP_133594706.1">
    <property type="nucleotide sequence ID" value="NZ_SNVV01000026.1"/>
</dbReference>
<reference evidence="2 3" key="1">
    <citation type="submission" date="2019-03" db="EMBL/GenBank/DDBJ databases">
        <title>Genomic Encyclopedia of Type Strains, Phase IV (KMG-IV): sequencing the most valuable type-strain genomes for metagenomic binning, comparative biology and taxonomic classification.</title>
        <authorList>
            <person name="Goeker M."/>
        </authorList>
    </citation>
    <scope>NUCLEOTIDE SEQUENCE [LARGE SCALE GENOMIC DNA]</scope>
    <source>
        <strain evidence="2 3">DSM 12121</strain>
    </source>
</reference>
<name>A0A4R6DQC3_9RHOO</name>
<accession>A0A4R6DQC3</accession>
<comment type="caution">
    <text evidence="2">The sequence shown here is derived from an EMBL/GenBank/DDBJ whole genome shotgun (WGS) entry which is preliminary data.</text>
</comment>
<sequence>MDYMTLKWLHILSSALLFGTGIGTAFYLLRASLGRDPVVVAAVAREVVIADWLFTATTVILQPLTGFWLAHSAGFPLESRWLVWSYGLYGVAIACWLPVLRIQMALRDEAQASVRDRLGLSPRYWRLFRLWFALGIPAFIAFLAVFYLMVAKPA</sequence>
<keyword evidence="1" id="KW-1133">Transmembrane helix</keyword>
<dbReference type="Pfam" id="PF10027">
    <property type="entry name" value="DUF2269"/>
    <property type="match status" value="1"/>
</dbReference>
<evidence type="ECO:0000313" key="2">
    <source>
        <dbReference type="EMBL" id="TDN46744.1"/>
    </source>
</evidence>
<dbReference type="OrthoDB" id="9786302at2"/>
<protein>
    <submittedName>
        <fullName evidence="2">Putative membrane protein</fullName>
    </submittedName>
</protein>
<dbReference type="EMBL" id="SNVV01000026">
    <property type="protein sequence ID" value="TDN46744.1"/>
    <property type="molecule type" value="Genomic_DNA"/>
</dbReference>
<evidence type="ECO:0000313" key="3">
    <source>
        <dbReference type="Proteomes" id="UP000295129"/>
    </source>
</evidence>
<keyword evidence="1" id="KW-0472">Membrane</keyword>
<feature type="transmembrane region" description="Helical" evidence="1">
    <location>
        <begin position="49"/>
        <end position="69"/>
    </location>
</feature>
<keyword evidence="3" id="KW-1185">Reference proteome</keyword>
<evidence type="ECO:0000256" key="1">
    <source>
        <dbReference type="SAM" id="Phobius"/>
    </source>
</evidence>